<keyword evidence="2" id="KW-1133">Transmembrane helix</keyword>
<proteinExistence type="predicted"/>
<feature type="transmembrane region" description="Helical" evidence="2">
    <location>
        <begin position="93"/>
        <end position="113"/>
    </location>
</feature>
<keyword evidence="4" id="KW-1185">Reference proteome</keyword>
<keyword evidence="2" id="KW-0472">Membrane</keyword>
<reference evidence="4" key="1">
    <citation type="journal article" date="2019" name="Int. J. Syst. Evol. Microbiol.">
        <title>The Global Catalogue of Microorganisms (GCM) 10K type strain sequencing project: providing services to taxonomists for standard genome sequencing and annotation.</title>
        <authorList>
            <consortium name="The Broad Institute Genomics Platform"/>
            <consortium name="The Broad Institute Genome Sequencing Center for Infectious Disease"/>
            <person name="Wu L."/>
            <person name="Ma J."/>
        </authorList>
    </citation>
    <scope>NUCLEOTIDE SEQUENCE [LARGE SCALE GENOMIC DNA]</scope>
    <source>
        <strain evidence="4">CGMCC 1.12778</strain>
    </source>
</reference>
<evidence type="ECO:0000313" key="4">
    <source>
        <dbReference type="Proteomes" id="UP000643279"/>
    </source>
</evidence>
<name>A0ABQ2AQP1_9MICC</name>
<feature type="compositionally biased region" description="Polar residues" evidence="1">
    <location>
        <begin position="148"/>
        <end position="157"/>
    </location>
</feature>
<keyword evidence="2" id="KW-0812">Transmembrane</keyword>
<dbReference type="RefSeq" id="WP_188571307.1">
    <property type="nucleotide sequence ID" value="NZ_BMFW01000006.1"/>
</dbReference>
<comment type="caution">
    <text evidence="3">The sequence shown here is derived from an EMBL/GenBank/DDBJ whole genome shotgun (WGS) entry which is preliminary data.</text>
</comment>
<gene>
    <name evidence="3" type="ORF">GCM10007170_18280</name>
</gene>
<evidence type="ECO:0000256" key="2">
    <source>
        <dbReference type="SAM" id="Phobius"/>
    </source>
</evidence>
<protein>
    <submittedName>
        <fullName evidence="3">Uncharacterized protein</fullName>
    </submittedName>
</protein>
<evidence type="ECO:0000313" key="3">
    <source>
        <dbReference type="EMBL" id="GGH94632.1"/>
    </source>
</evidence>
<evidence type="ECO:0000256" key="1">
    <source>
        <dbReference type="SAM" id="MobiDB-lite"/>
    </source>
</evidence>
<sequence length="157" mass="17438">MVYDRERFAREDAVYAEHKKAVAAGEKRVLRKTSTGELHSYPADEIGFTPGSGHAQVSTWWGMGILMVVMVLGLATGVWLFQRPLWDGNPPEWGALWLIGFAGLMTLYTFNLARDEYRATKLRKLRGSPKPSSSGSVDINLLELGQKRPNQPDASSS</sequence>
<dbReference type="Proteomes" id="UP000643279">
    <property type="component" value="Unassembled WGS sequence"/>
</dbReference>
<accession>A0ABQ2AQP1</accession>
<dbReference type="EMBL" id="BMFW01000006">
    <property type="protein sequence ID" value="GGH94632.1"/>
    <property type="molecule type" value="Genomic_DNA"/>
</dbReference>
<feature type="region of interest" description="Disordered" evidence="1">
    <location>
        <begin position="124"/>
        <end position="157"/>
    </location>
</feature>
<organism evidence="3 4">
    <name type="scientific">Arthrobacter liuii</name>
    <dbReference type="NCBI Taxonomy" id="1476996"/>
    <lineage>
        <taxon>Bacteria</taxon>
        <taxon>Bacillati</taxon>
        <taxon>Actinomycetota</taxon>
        <taxon>Actinomycetes</taxon>
        <taxon>Micrococcales</taxon>
        <taxon>Micrococcaceae</taxon>
        <taxon>Arthrobacter</taxon>
    </lineage>
</organism>
<feature type="transmembrane region" description="Helical" evidence="2">
    <location>
        <begin position="60"/>
        <end position="81"/>
    </location>
</feature>